<dbReference type="GO" id="GO:0005886">
    <property type="term" value="C:plasma membrane"/>
    <property type="evidence" value="ECO:0007669"/>
    <property type="project" value="TreeGrafter"/>
</dbReference>
<keyword evidence="13" id="KW-1185">Reference proteome</keyword>
<keyword evidence="8" id="KW-0407">Ion channel</keyword>
<dbReference type="InterPro" id="IPR003280">
    <property type="entry name" value="2pore_dom_K_chnl"/>
</dbReference>
<reference evidence="13" key="1">
    <citation type="journal article" date="2023" name="Commun. Biol.">
        <title>Genome analysis of Parmales, the sister group of diatoms, reveals the evolutionary specialization of diatoms from phago-mixotrophs to photoautotrophs.</title>
        <authorList>
            <person name="Ban H."/>
            <person name="Sato S."/>
            <person name="Yoshikawa S."/>
            <person name="Yamada K."/>
            <person name="Nakamura Y."/>
            <person name="Ichinomiya M."/>
            <person name="Sato N."/>
            <person name="Blanc-Mathieu R."/>
            <person name="Endo H."/>
            <person name="Kuwata A."/>
            <person name="Ogata H."/>
        </authorList>
    </citation>
    <scope>NUCLEOTIDE SEQUENCE [LARGE SCALE GENOMIC DNA]</scope>
    <source>
        <strain evidence="13">NIES 3700</strain>
    </source>
</reference>
<gene>
    <name evidence="12" type="ORF">TrLO_g12627</name>
</gene>
<dbReference type="Pfam" id="PF07885">
    <property type="entry name" value="Ion_trans_2"/>
    <property type="match status" value="2"/>
</dbReference>
<dbReference type="GO" id="GO:0022841">
    <property type="term" value="F:potassium ion leak channel activity"/>
    <property type="evidence" value="ECO:0007669"/>
    <property type="project" value="TreeGrafter"/>
</dbReference>
<dbReference type="EMBL" id="BRXW01000127">
    <property type="protein sequence ID" value="GMI08593.1"/>
    <property type="molecule type" value="Genomic_DNA"/>
</dbReference>
<evidence type="ECO:0000259" key="11">
    <source>
        <dbReference type="PROSITE" id="PS50222"/>
    </source>
</evidence>
<evidence type="ECO:0000256" key="5">
    <source>
        <dbReference type="ARBA" id="ARBA00022989"/>
    </source>
</evidence>
<keyword evidence="7 10" id="KW-0472">Membrane</keyword>
<comment type="subcellular location">
    <subcellularLocation>
        <location evidence="1">Membrane</location>
        <topology evidence="1">Multi-pass membrane protein</topology>
    </subcellularLocation>
</comment>
<dbReference type="GO" id="GO:0005737">
    <property type="term" value="C:cytoplasm"/>
    <property type="evidence" value="ECO:0007669"/>
    <property type="project" value="UniProtKB-ARBA"/>
</dbReference>
<comment type="caution">
    <text evidence="12">The sequence shown here is derived from an EMBL/GenBank/DDBJ whole genome shotgun (WGS) entry which is preliminary data.</text>
</comment>
<keyword evidence="2" id="KW-0813">Transport</keyword>
<dbReference type="Pfam" id="PF13202">
    <property type="entry name" value="EF-hand_5"/>
    <property type="match status" value="2"/>
</dbReference>
<dbReference type="PROSITE" id="PS50222">
    <property type="entry name" value="EF_HAND_2"/>
    <property type="match status" value="2"/>
</dbReference>
<dbReference type="OrthoDB" id="415460at2759"/>
<name>A0A9W7CMH9_9STRA</name>
<feature type="region of interest" description="Disordered" evidence="9">
    <location>
        <begin position="404"/>
        <end position="456"/>
    </location>
</feature>
<feature type="domain" description="EF-hand" evidence="11">
    <location>
        <begin position="370"/>
        <end position="405"/>
    </location>
</feature>
<dbReference type="InterPro" id="IPR011992">
    <property type="entry name" value="EF-hand-dom_pair"/>
</dbReference>
<sequence>MWKFKQVDNGHLKRSSRSNLRIFNHQAISQNEGKSCPPEIRPGLEKKSSSKRLTVTVDDSDQDRNRSTTTLQKLDANETDDALTKSKRQIFMYALVCIIGYMGLGLAFLVLVEKWSFVNALYFVVVTLTTVGFGDQGSWDGNGWEDDGIVWFVALYALFGIMLVGAALGIVAAELLEEAQNSKKKKEAELRTLQLSPVSGSANKAGFSQSVGSAAGLAEDFAWKYINPTILELAPSVFILCFVLGVGMVLIHFDHKDGADTATPTFAQCFYFAVITGTTIGYGDYSFVTQWGRGVGCVYVLFSVIALGSVLGDIANHFIEKKQQEALEKILKKKITVKDFKKFDIDGDGRIEKTEFVLKKLMLMDMIKAEDIERCEEEFEAMDADDSGEITMEDLEMYIENREKCTPTGNSNNNKRVSKYPEEWDERSGGAKPHLDEMSKKYESHLVEQDDKYDRL</sequence>
<dbReference type="InterPro" id="IPR018247">
    <property type="entry name" value="EF_Hand_1_Ca_BS"/>
</dbReference>
<feature type="transmembrane region" description="Helical" evidence="10">
    <location>
        <begin position="297"/>
        <end position="319"/>
    </location>
</feature>
<dbReference type="PANTHER" id="PTHR11003">
    <property type="entry name" value="POTASSIUM CHANNEL, SUBFAMILY K"/>
    <property type="match status" value="1"/>
</dbReference>
<dbReference type="Proteomes" id="UP001165122">
    <property type="component" value="Unassembled WGS sequence"/>
</dbReference>
<evidence type="ECO:0000256" key="7">
    <source>
        <dbReference type="ARBA" id="ARBA00023136"/>
    </source>
</evidence>
<dbReference type="GO" id="GO:0030322">
    <property type="term" value="P:stabilization of membrane potential"/>
    <property type="evidence" value="ECO:0007669"/>
    <property type="project" value="TreeGrafter"/>
</dbReference>
<dbReference type="AlphaFoldDB" id="A0A9W7CMH9"/>
<organism evidence="12 13">
    <name type="scientific">Triparma laevis f. longispina</name>
    <dbReference type="NCBI Taxonomy" id="1714387"/>
    <lineage>
        <taxon>Eukaryota</taxon>
        <taxon>Sar</taxon>
        <taxon>Stramenopiles</taxon>
        <taxon>Ochrophyta</taxon>
        <taxon>Bolidophyceae</taxon>
        <taxon>Parmales</taxon>
        <taxon>Triparmaceae</taxon>
        <taxon>Triparma</taxon>
    </lineage>
</organism>
<feature type="transmembrane region" description="Helical" evidence="10">
    <location>
        <begin position="233"/>
        <end position="253"/>
    </location>
</feature>
<dbReference type="Gene3D" id="1.10.238.10">
    <property type="entry name" value="EF-hand"/>
    <property type="match status" value="1"/>
</dbReference>
<keyword evidence="3 10" id="KW-0812">Transmembrane</keyword>
<evidence type="ECO:0000256" key="4">
    <source>
        <dbReference type="ARBA" id="ARBA00022837"/>
    </source>
</evidence>
<feature type="domain" description="EF-hand" evidence="11">
    <location>
        <begin position="331"/>
        <end position="366"/>
    </location>
</feature>
<evidence type="ECO:0000256" key="10">
    <source>
        <dbReference type="SAM" id="Phobius"/>
    </source>
</evidence>
<dbReference type="InterPro" id="IPR013099">
    <property type="entry name" value="K_chnl_dom"/>
</dbReference>
<evidence type="ECO:0000256" key="6">
    <source>
        <dbReference type="ARBA" id="ARBA00023065"/>
    </source>
</evidence>
<feature type="transmembrane region" description="Helical" evidence="10">
    <location>
        <begin position="90"/>
        <end position="112"/>
    </location>
</feature>
<accession>A0A9W7CMH9</accession>
<dbReference type="PROSITE" id="PS00018">
    <property type="entry name" value="EF_HAND_1"/>
    <property type="match status" value="2"/>
</dbReference>
<dbReference type="SUPFAM" id="SSF81324">
    <property type="entry name" value="Voltage-gated potassium channels"/>
    <property type="match status" value="2"/>
</dbReference>
<evidence type="ECO:0000313" key="13">
    <source>
        <dbReference type="Proteomes" id="UP001165122"/>
    </source>
</evidence>
<dbReference type="SUPFAM" id="SSF47473">
    <property type="entry name" value="EF-hand"/>
    <property type="match status" value="1"/>
</dbReference>
<feature type="region of interest" description="Disordered" evidence="9">
    <location>
        <begin position="31"/>
        <end position="67"/>
    </location>
</feature>
<keyword evidence="4" id="KW-0106">Calcium</keyword>
<feature type="compositionally biased region" description="Basic and acidic residues" evidence="9">
    <location>
        <begin position="419"/>
        <end position="456"/>
    </location>
</feature>
<evidence type="ECO:0000256" key="1">
    <source>
        <dbReference type="ARBA" id="ARBA00004141"/>
    </source>
</evidence>
<keyword evidence="6" id="KW-0406">Ion transport</keyword>
<protein>
    <recommendedName>
        <fullName evidence="11">EF-hand domain-containing protein</fullName>
    </recommendedName>
</protein>
<proteinExistence type="predicted"/>
<evidence type="ECO:0000256" key="9">
    <source>
        <dbReference type="SAM" id="MobiDB-lite"/>
    </source>
</evidence>
<dbReference type="Gene3D" id="1.10.287.70">
    <property type="match status" value="2"/>
</dbReference>
<feature type="transmembrane region" description="Helical" evidence="10">
    <location>
        <begin position="265"/>
        <end position="285"/>
    </location>
</feature>
<evidence type="ECO:0000256" key="2">
    <source>
        <dbReference type="ARBA" id="ARBA00022448"/>
    </source>
</evidence>
<keyword evidence="5 10" id="KW-1133">Transmembrane helix</keyword>
<dbReference type="PANTHER" id="PTHR11003:SF291">
    <property type="entry name" value="IP11374P"/>
    <property type="match status" value="1"/>
</dbReference>
<dbReference type="CDD" id="cd00051">
    <property type="entry name" value="EFh"/>
    <property type="match status" value="1"/>
</dbReference>
<dbReference type="InterPro" id="IPR002048">
    <property type="entry name" value="EF_hand_dom"/>
</dbReference>
<dbReference type="GO" id="GO:0015271">
    <property type="term" value="F:outward rectifier potassium channel activity"/>
    <property type="evidence" value="ECO:0007669"/>
    <property type="project" value="TreeGrafter"/>
</dbReference>
<dbReference type="GO" id="GO:0005509">
    <property type="term" value="F:calcium ion binding"/>
    <property type="evidence" value="ECO:0007669"/>
    <property type="project" value="InterPro"/>
</dbReference>
<evidence type="ECO:0000256" key="3">
    <source>
        <dbReference type="ARBA" id="ARBA00022692"/>
    </source>
</evidence>
<evidence type="ECO:0000256" key="8">
    <source>
        <dbReference type="ARBA" id="ARBA00023303"/>
    </source>
</evidence>
<feature type="transmembrane region" description="Helical" evidence="10">
    <location>
        <begin position="149"/>
        <end position="176"/>
    </location>
</feature>
<evidence type="ECO:0000313" key="12">
    <source>
        <dbReference type="EMBL" id="GMI08593.1"/>
    </source>
</evidence>